<dbReference type="CDD" id="cd03768">
    <property type="entry name" value="SR_ResInv"/>
    <property type="match status" value="1"/>
</dbReference>
<organism evidence="5 6">
    <name type="scientific">Halobium salinum</name>
    <dbReference type="NCBI Taxonomy" id="1364940"/>
    <lineage>
        <taxon>Archaea</taxon>
        <taxon>Methanobacteriati</taxon>
        <taxon>Methanobacteriota</taxon>
        <taxon>Stenosarchaea group</taxon>
        <taxon>Halobacteria</taxon>
        <taxon>Halobacteriales</taxon>
        <taxon>Haloferacaceae</taxon>
        <taxon>Halobium</taxon>
    </lineage>
</organism>
<comment type="caution">
    <text evidence="5">The sequence shown here is derived from an EMBL/GenBank/DDBJ whole genome shotgun (WGS) entry which is preliminary data.</text>
</comment>
<evidence type="ECO:0000256" key="2">
    <source>
        <dbReference type="ARBA" id="ARBA00023172"/>
    </source>
</evidence>
<keyword evidence="1" id="KW-0238">DNA-binding</keyword>
<evidence type="ECO:0000259" key="4">
    <source>
        <dbReference type="PROSITE" id="PS51736"/>
    </source>
</evidence>
<keyword evidence="2" id="KW-0233">DNA recombination</keyword>
<dbReference type="EMBL" id="JBHSDS010000004">
    <property type="protein sequence ID" value="MFC4357772.1"/>
    <property type="molecule type" value="Genomic_DNA"/>
</dbReference>
<dbReference type="InterPro" id="IPR050639">
    <property type="entry name" value="SSR_resolvase"/>
</dbReference>
<dbReference type="GO" id="GO:0003677">
    <property type="term" value="F:DNA binding"/>
    <property type="evidence" value="ECO:0007669"/>
    <property type="project" value="UniProtKB-KW"/>
</dbReference>
<evidence type="ECO:0000313" key="6">
    <source>
        <dbReference type="Proteomes" id="UP001595921"/>
    </source>
</evidence>
<dbReference type="InterPro" id="IPR036162">
    <property type="entry name" value="Resolvase-like_N_sf"/>
</dbReference>
<dbReference type="GO" id="GO:0006310">
    <property type="term" value="P:DNA recombination"/>
    <property type="evidence" value="ECO:0007669"/>
    <property type="project" value="UniProtKB-KW"/>
</dbReference>
<dbReference type="Proteomes" id="UP001595921">
    <property type="component" value="Unassembled WGS sequence"/>
</dbReference>
<dbReference type="RefSeq" id="WP_267625384.1">
    <property type="nucleotide sequence ID" value="NZ_JAODIW010000013.1"/>
</dbReference>
<accession>A0ABD5PA31</accession>
<feature type="domain" description="Resolvase/invertase-type recombinase catalytic" evidence="4">
    <location>
        <begin position="6"/>
        <end position="151"/>
    </location>
</feature>
<dbReference type="AlphaFoldDB" id="A0ABD5PA31"/>
<dbReference type="Gene3D" id="3.40.50.1390">
    <property type="entry name" value="Resolvase, N-terminal catalytic domain"/>
    <property type="match status" value="1"/>
</dbReference>
<evidence type="ECO:0000256" key="1">
    <source>
        <dbReference type="ARBA" id="ARBA00023125"/>
    </source>
</evidence>
<gene>
    <name evidence="5" type="ORF">ACFO0N_07405</name>
</gene>
<dbReference type="Pfam" id="PF00239">
    <property type="entry name" value="Resolvase"/>
    <property type="match status" value="1"/>
</dbReference>
<keyword evidence="6" id="KW-1185">Reference proteome</keyword>
<dbReference type="InterPro" id="IPR006119">
    <property type="entry name" value="Resolv_N"/>
</dbReference>
<feature type="region of interest" description="Disordered" evidence="3">
    <location>
        <begin position="1"/>
        <end position="20"/>
    </location>
</feature>
<dbReference type="PANTHER" id="PTHR30461">
    <property type="entry name" value="DNA-INVERTASE FROM LAMBDOID PROPHAGE"/>
    <property type="match status" value="1"/>
</dbReference>
<name>A0ABD5PA31_9EURY</name>
<reference evidence="5 6" key="1">
    <citation type="journal article" date="2019" name="Int. J. Syst. Evol. Microbiol.">
        <title>The Global Catalogue of Microorganisms (GCM) 10K type strain sequencing project: providing services to taxonomists for standard genome sequencing and annotation.</title>
        <authorList>
            <consortium name="The Broad Institute Genomics Platform"/>
            <consortium name="The Broad Institute Genome Sequencing Center for Infectious Disease"/>
            <person name="Wu L."/>
            <person name="Ma J."/>
        </authorList>
    </citation>
    <scope>NUCLEOTIDE SEQUENCE [LARGE SCALE GENOMIC DNA]</scope>
    <source>
        <strain evidence="5 6">CGMCC 1.12553</strain>
    </source>
</reference>
<dbReference type="SMART" id="SM00857">
    <property type="entry name" value="Resolvase"/>
    <property type="match status" value="1"/>
</dbReference>
<evidence type="ECO:0000313" key="5">
    <source>
        <dbReference type="EMBL" id="MFC4357772.1"/>
    </source>
</evidence>
<dbReference type="SUPFAM" id="SSF53041">
    <property type="entry name" value="Resolvase-like"/>
    <property type="match status" value="1"/>
</dbReference>
<sequence>MPEKQSIAAYVRRSTEDQEDKHQLSDIENWLQYEDIPLSDVTFYREQASGAKRDREKLTQLVDDIQSGEHDAVVVWEVSRIARHGLAAQEFFTACEENGVVIHVTNGSVRRIEPEGQGRMVAGIIAEVAAEERRNLIRRTKSGLRNARADGKWVGQVPVGFVTDDGYLIPNLNPDHEDGETGFLDVVNALESIESGQWSYNQAGKNTPNVTRQTLSNIHQDDERRAWYLDGDANDERVSDALSEVSRR</sequence>
<protein>
    <submittedName>
        <fullName evidence="5">Recombinase family protein</fullName>
    </submittedName>
</protein>
<dbReference type="PANTHER" id="PTHR30461:SF2">
    <property type="entry name" value="SERINE RECOMBINASE PINE-RELATED"/>
    <property type="match status" value="1"/>
</dbReference>
<proteinExistence type="predicted"/>
<dbReference type="PROSITE" id="PS51736">
    <property type="entry name" value="RECOMBINASES_3"/>
    <property type="match status" value="1"/>
</dbReference>
<evidence type="ECO:0000256" key="3">
    <source>
        <dbReference type="SAM" id="MobiDB-lite"/>
    </source>
</evidence>